<protein>
    <recommendedName>
        <fullName evidence="3">Cytochrome c domain-containing protein</fullName>
    </recommendedName>
</protein>
<reference evidence="1 2" key="1">
    <citation type="journal article" date="2016" name="Nat. Commun.">
        <title>Thousands of microbial genomes shed light on interconnected biogeochemical processes in an aquifer system.</title>
        <authorList>
            <person name="Anantharaman K."/>
            <person name="Brown C.T."/>
            <person name="Hug L.A."/>
            <person name="Sharon I."/>
            <person name="Castelle C.J."/>
            <person name="Probst A.J."/>
            <person name="Thomas B.C."/>
            <person name="Singh A."/>
            <person name="Wilkins M.J."/>
            <person name="Karaoz U."/>
            <person name="Brodie E.L."/>
            <person name="Williams K.H."/>
            <person name="Hubbard S.S."/>
            <person name="Banfield J.F."/>
        </authorList>
    </citation>
    <scope>NUCLEOTIDE SEQUENCE [LARGE SCALE GENOMIC DNA]</scope>
</reference>
<evidence type="ECO:0000313" key="2">
    <source>
        <dbReference type="Proteomes" id="UP000178943"/>
    </source>
</evidence>
<evidence type="ECO:0008006" key="3">
    <source>
        <dbReference type="Google" id="ProtNLM"/>
    </source>
</evidence>
<proteinExistence type="predicted"/>
<dbReference type="SUPFAM" id="SSF56935">
    <property type="entry name" value="Porins"/>
    <property type="match status" value="1"/>
</dbReference>
<dbReference type="STRING" id="1817863.A2Y62_02770"/>
<sequence>MNFQSKGEGIMKKVLLSLLLVSIIFLLFADRGNAIPAFARKHSFNCNMCHTAYPKLNDFGQRFRDNGYQIPGQVGGEKSIFATSPPIAIRALPGYDIYKTECCKMNSFHIFGVDILAAGVFHENLSFLFIYTPRIDEPAADYTGPQDGLNPRQLASVESANVVFSNVIDNKLNFRVGRFEPSYLPFSAKRSYYLFSPYEIYDFATPMNTFIVGDNQLGIEAAGHFKSGFKYAVGFMNGNNGNPDNNNNKDIYFRLLKTFGRGDGQSAGQRIGIFGIYGMQPTSFYGSIVSPFGETDGFINKQFYRIGLDASINWSTLNFQFLYMIGKDDKALNTLRPTEDYEYSGGFAQIDWAVMKNNRLVLSLLYNWVFPPDYDEQGKLKTYSVLGRYYLGNWEAVNVALHLEYTYKGRTICRFREDIIGMVIDFAF</sequence>
<dbReference type="InterPro" id="IPR023614">
    <property type="entry name" value="Porin_dom_sf"/>
</dbReference>
<comment type="caution">
    <text evidence="1">The sequence shown here is derived from an EMBL/GenBank/DDBJ whole genome shotgun (WGS) entry which is preliminary data.</text>
</comment>
<gene>
    <name evidence="1" type="ORF">A2Y62_02770</name>
</gene>
<name>A0A1F5VXR5_9BACT</name>
<evidence type="ECO:0000313" key="1">
    <source>
        <dbReference type="EMBL" id="OGF68266.1"/>
    </source>
</evidence>
<dbReference type="Gene3D" id="2.40.160.10">
    <property type="entry name" value="Porin"/>
    <property type="match status" value="1"/>
</dbReference>
<dbReference type="Proteomes" id="UP000178943">
    <property type="component" value="Unassembled WGS sequence"/>
</dbReference>
<dbReference type="EMBL" id="MFGW01000006">
    <property type="protein sequence ID" value="OGF68266.1"/>
    <property type="molecule type" value="Genomic_DNA"/>
</dbReference>
<dbReference type="AlphaFoldDB" id="A0A1F5VXR5"/>
<accession>A0A1F5VXR5</accession>
<organism evidence="1 2">
    <name type="scientific">Candidatus Fischerbacteria bacterium RBG_13_37_8</name>
    <dbReference type="NCBI Taxonomy" id="1817863"/>
    <lineage>
        <taxon>Bacteria</taxon>
        <taxon>Candidatus Fischeribacteriota</taxon>
    </lineage>
</organism>